<reference evidence="3" key="1">
    <citation type="journal article" date="2019" name="Int. J. Syst. Evol. Microbiol.">
        <title>The Global Catalogue of Microorganisms (GCM) 10K type strain sequencing project: providing services to taxonomists for standard genome sequencing and annotation.</title>
        <authorList>
            <consortium name="The Broad Institute Genomics Platform"/>
            <consortium name="The Broad Institute Genome Sequencing Center for Infectious Disease"/>
            <person name="Wu L."/>
            <person name="Ma J."/>
        </authorList>
    </citation>
    <scope>NUCLEOTIDE SEQUENCE [LARGE SCALE GENOMIC DNA]</scope>
    <source>
        <strain evidence="3">JCM 4866</strain>
    </source>
</reference>
<feature type="region of interest" description="Disordered" evidence="1">
    <location>
        <begin position="14"/>
        <end position="49"/>
    </location>
</feature>
<comment type="caution">
    <text evidence="2">The sequence shown here is derived from an EMBL/GenBank/DDBJ whole genome shotgun (WGS) entry which is preliminary data.</text>
</comment>
<evidence type="ECO:0000313" key="3">
    <source>
        <dbReference type="Proteomes" id="UP000617743"/>
    </source>
</evidence>
<accession>A0ABQ2XVT9</accession>
<protein>
    <submittedName>
        <fullName evidence="2">Uncharacterized protein</fullName>
    </submittedName>
</protein>
<keyword evidence="3" id="KW-1185">Reference proteome</keyword>
<organism evidence="2 3">
    <name type="scientific">Streptomyces lomondensis</name>
    <dbReference type="NCBI Taxonomy" id="68229"/>
    <lineage>
        <taxon>Bacteria</taxon>
        <taxon>Bacillati</taxon>
        <taxon>Actinomycetota</taxon>
        <taxon>Actinomycetes</taxon>
        <taxon>Kitasatosporales</taxon>
        <taxon>Streptomycetaceae</taxon>
        <taxon>Streptomyces</taxon>
    </lineage>
</organism>
<sequence length="79" mass="8817">MLKVVRRCAPKWTPEPVELSSELAPDTDRTDRSRRSGPIAPGPSNWASKDRWWTSSALTYPVLSAARHLETEAAHSAYP</sequence>
<dbReference type="Proteomes" id="UP000617743">
    <property type="component" value="Unassembled WGS sequence"/>
</dbReference>
<evidence type="ECO:0000256" key="1">
    <source>
        <dbReference type="SAM" id="MobiDB-lite"/>
    </source>
</evidence>
<gene>
    <name evidence="2" type="ORF">GCM10010383_78350</name>
</gene>
<dbReference type="EMBL" id="BMWC01000026">
    <property type="protein sequence ID" value="GGX36549.1"/>
    <property type="molecule type" value="Genomic_DNA"/>
</dbReference>
<name>A0ABQ2XVT9_9ACTN</name>
<evidence type="ECO:0000313" key="2">
    <source>
        <dbReference type="EMBL" id="GGX36549.1"/>
    </source>
</evidence>
<proteinExistence type="predicted"/>